<evidence type="ECO:0000256" key="1">
    <source>
        <dbReference type="ARBA" id="ARBA00000830"/>
    </source>
</evidence>
<dbReference type="PANTHER" id="PTHR43434:SF1">
    <property type="entry name" value="PHOSPHOGLYCOLATE PHOSPHATASE"/>
    <property type="match status" value="1"/>
</dbReference>
<evidence type="ECO:0000256" key="4">
    <source>
        <dbReference type="ARBA" id="ARBA00013078"/>
    </source>
</evidence>
<protein>
    <recommendedName>
        <fullName evidence="4">phosphoglycolate phosphatase</fullName>
        <ecNumber evidence="4">3.1.3.18</ecNumber>
    </recommendedName>
</protein>
<dbReference type="InterPro" id="IPR041492">
    <property type="entry name" value="HAD_2"/>
</dbReference>
<dbReference type="Proteomes" id="UP001595887">
    <property type="component" value="Unassembled WGS sequence"/>
</dbReference>
<organism evidence="5 6">
    <name type="scientific">Sphingorhabdus arenilitoris</name>
    <dbReference type="NCBI Taxonomy" id="1490041"/>
    <lineage>
        <taxon>Bacteria</taxon>
        <taxon>Pseudomonadati</taxon>
        <taxon>Pseudomonadota</taxon>
        <taxon>Alphaproteobacteria</taxon>
        <taxon>Sphingomonadales</taxon>
        <taxon>Sphingomonadaceae</taxon>
        <taxon>Sphingorhabdus</taxon>
    </lineage>
</organism>
<proteinExistence type="inferred from homology"/>
<keyword evidence="5" id="KW-0378">Hydrolase</keyword>
<dbReference type="RefSeq" id="WP_381423574.1">
    <property type="nucleotide sequence ID" value="NZ_JBHSDH010000013.1"/>
</dbReference>
<dbReference type="EMBL" id="JBHSDH010000013">
    <property type="protein sequence ID" value="MFC4292683.1"/>
    <property type="molecule type" value="Genomic_DNA"/>
</dbReference>
<comment type="pathway">
    <text evidence="2">Organic acid metabolism; glycolate biosynthesis; glycolate from 2-phosphoglycolate: step 1/1.</text>
</comment>
<dbReference type="Gene3D" id="3.40.50.1000">
    <property type="entry name" value="HAD superfamily/HAD-like"/>
    <property type="match status" value="1"/>
</dbReference>
<dbReference type="InterPro" id="IPR023198">
    <property type="entry name" value="PGP-like_dom2"/>
</dbReference>
<dbReference type="PANTHER" id="PTHR43434">
    <property type="entry name" value="PHOSPHOGLYCOLATE PHOSPHATASE"/>
    <property type="match status" value="1"/>
</dbReference>
<gene>
    <name evidence="5" type="ORF">ACFOWX_09690</name>
</gene>
<keyword evidence="6" id="KW-1185">Reference proteome</keyword>
<comment type="caution">
    <text evidence="5">The sequence shown here is derived from an EMBL/GenBank/DDBJ whole genome shotgun (WGS) entry which is preliminary data.</text>
</comment>
<dbReference type="InterPro" id="IPR023214">
    <property type="entry name" value="HAD_sf"/>
</dbReference>
<accession>A0ABV8RH23</accession>
<reference evidence="6" key="1">
    <citation type="journal article" date="2019" name="Int. J. Syst. Evol. Microbiol.">
        <title>The Global Catalogue of Microorganisms (GCM) 10K type strain sequencing project: providing services to taxonomists for standard genome sequencing and annotation.</title>
        <authorList>
            <consortium name="The Broad Institute Genomics Platform"/>
            <consortium name="The Broad Institute Genome Sequencing Center for Infectious Disease"/>
            <person name="Wu L."/>
            <person name="Ma J."/>
        </authorList>
    </citation>
    <scope>NUCLEOTIDE SEQUENCE [LARGE SCALE GENOMIC DNA]</scope>
    <source>
        <strain evidence="6">CECT 8531</strain>
    </source>
</reference>
<evidence type="ECO:0000313" key="5">
    <source>
        <dbReference type="EMBL" id="MFC4292683.1"/>
    </source>
</evidence>
<dbReference type="NCBIfam" id="TIGR01549">
    <property type="entry name" value="HAD-SF-IA-v1"/>
    <property type="match status" value="1"/>
</dbReference>
<dbReference type="InterPro" id="IPR036412">
    <property type="entry name" value="HAD-like_sf"/>
</dbReference>
<name>A0ABV8RH23_9SPHN</name>
<comment type="similarity">
    <text evidence="3">Belongs to the HAD-like hydrolase superfamily. CbbY/CbbZ/Gph/YieH family.</text>
</comment>
<dbReference type="InterPro" id="IPR006439">
    <property type="entry name" value="HAD-SF_hydro_IA"/>
</dbReference>
<comment type="catalytic activity">
    <reaction evidence="1">
        <text>2-phosphoglycolate + H2O = glycolate + phosphate</text>
        <dbReference type="Rhea" id="RHEA:14369"/>
        <dbReference type="ChEBI" id="CHEBI:15377"/>
        <dbReference type="ChEBI" id="CHEBI:29805"/>
        <dbReference type="ChEBI" id="CHEBI:43474"/>
        <dbReference type="ChEBI" id="CHEBI:58033"/>
        <dbReference type="EC" id="3.1.3.18"/>
    </reaction>
</comment>
<sequence>MAAAFAFDIIGFDLDGTLVDSSLELSASLNHALRSAGRPEIAPARVKSLVGMGAPAMLEMALDQSGGHDRDLVKHLTTVLVDHYEANLGSDCPLFPGLLPALDKLQLYGVTLAVVTNKFEHLAVKLLRNIGLLDQFETVIGGDSLAECKPSPMPIHEMIQRCGGGRAAFVGDASPDIDAARAAQIPSIAVTFGFRPDSARALGADSVIDHYDELDAALARISVGC</sequence>
<dbReference type="InterPro" id="IPR050155">
    <property type="entry name" value="HAD-like_hydrolase_sf"/>
</dbReference>
<evidence type="ECO:0000256" key="3">
    <source>
        <dbReference type="ARBA" id="ARBA00006171"/>
    </source>
</evidence>
<dbReference type="Pfam" id="PF13419">
    <property type="entry name" value="HAD_2"/>
    <property type="match status" value="1"/>
</dbReference>
<dbReference type="SUPFAM" id="SSF56784">
    <property type="entry name" value="HAD-like"/>
    <property type="match status" value="1"/>
</dbReference>
<dbReference type="EC" id="3.1.3.18" evidence="4"/>
<dbReference type="SFLD" id="SFLDG01129">
    <property type="entry name" value="C1.5:_HAD__Beta-PGM__Phosphata"/>
    <property type="match status" value="1"/>
</dbReference>
<evidence type="ECO:0000256" key="2">
    <source>
        <dbReference type="ARBA" id="ARBA00004818"/>
    </source>
</evidence>
<evidence type="ECO:0000313" key="6">
    <source>
        <dbReference type="Proteomes" id="UP001595887"/>
    </source>
</evidence>
<dbReference type="GO" id="GO:0016787">
    <property type="term" value="F:hydrolase activity"/>
    <property type="evidence" value="ECO:0007669"/>
    <property type="project" value="UniProtKB-KW"/>
</dbReference>
<dbReference type="SFLD" id="SFLDS00003">
    <property type="entry name" value="Haloacid_Dehalogenase"/>
    <property type="match status" value="1"/>
</dbReference>
<dbReference type="Gene3D" id="1.10.150.240">
    <property type="entry name" value="Putative phosphatase, domain 2"/>
    <property type="match status" value="1"/>
</dbReference>